<evidence type="ECO:0000256" key="2">
    <source>
        <dbReference type="ARBA" id="ARBA00006484"/>
    </source>
</evidence>
<dbReference type="InterPro" id="IPR002347">
    <property type="entry name" value="SDR_fam"/>
</dbReference>
<comment type="subcellular location">
    <subcellularLocation>
        <location evidence="1">Cytoplasm</location>
    </subcellularLocation>
</comment>
<dbReference type="EMBL" id="OX365917">
    <property type="protein sequence ID" value="CAI4061507.1"/>
    <property type="molecule type" value="Genomic_DNA"/>
</dbReference>
<dbReference type="GO" id="GO:0005737">
    <property type="term" value="C:cytoplasm"/>
    <property type="evidence" value="ECO:0007669"/>
    <property type="project" value="UniProtKB-SubCell"/>
</dbReference>
<dbReference type="FunFam" id="3.40.50.720:FF:000599">
    <property type="entry name" value="Uncharacterized oxidoreductase C663.06c"/>
    <property type="match status" value="1"/>
</dbReference>
<dbReference type="AlphaFoldDB" id="A0AA35NT47"/>
<reference evidence="6" key="1">
    <citation type="submission" date="2022-10" db="EMBL/GenBank/DDBJ databases">
        <authorList>
            <person name="Byrne P K."/>
        </authorList>
    </citation>
    <scope>NUCLEOTIDE SEQUENCE</scope>
    <source>
        <strain evidence="6">CBS7001</strain>
    </source>
</reference>
<keyword evidence="3" id="KW-0963">Cytoplasm</keyword>
<dbReference type="CDD" id="cd05325">
    <property type="entry name" value="carb_red_sniffer_like_SDR_c"/>
    <property type="match status" value="1"/>
</dbReference>
<name>A0AA35NT47_SACUV</name>
<protein>
    <submittedName>
        <fullName evidence="6">Uncharacterized protein</fullName>
    </submittedName>
</protein>
<evidence type="ECO:0000313" key="6">
    <source>
        <dbReference type="EMBL" id="CAI4061507.1"/>
    </source>
</evidence>
<keyword evidence="5" id="KW-0560">Oxidoreductase</keyword>
<evidence type="ECO:0000313" key="7">
    <source>
        <dbReference type="Proteomes" id="UP001162090"/>
    </source>
</evidence>
<evidence type="ECO:0000256" key="4">
    <source>
        <dbReference type="ARBA" id="ARBA00022857"/>
    </source>
</evidence>
<dbReference type="PANTHER" id="PTHR45458">
    <property type="entry name" value="SHORT-CHAIN DEHYDROGENASE/REDUCTASE SDR"/>
    <property type="match status" value="1"/>
</dbReference>
<dbReference type="SUPFAM" id="SSF51735">
    <property type="entry name" value="NAD(P)-binding Rossmann-fold domains"/>
    <property type="match status" value="1"/>
</dbReference>
<evidence type="ECO:0000256" key="3">
    <source>
        <dbReference type="ARBA" id="ARBA00022490"/>
    </source>
</evidence>
<evidence type="ECO:0000256" key="1">
    <source>
        <dbReference type="ARBA" id="ARBA00004496"/>
    </source>
</evidence>
<accession>A0AA35NT47</accession>
<dbReference type="PANTHER" id="PTHR45458:SF3">
    <property type="entry name" value="CHAIN DEHYDROGENASE (ATSC), PUTATIVE-RELATED"/>
    <property type="match status" value="1"/>
</dbReference>
<keyword evidence="4" id="KW-0521">NADP</keyword>
<dbReference type="GO" id="GO:0016616">
    <property type="term" value="F:oxidoreductase activity, acting on the CH-OH group of donors, NAD or NADP as acceptor"/>
    <property type="evidence" value="ECO:0007669"/>
    <property type="project" value="TreeGrafter"/>
</dbReference>
<gene>
    <name evidence="6" type="primary">SUVC06G2400</name>
    <name evidence="6" type="ORF">SUVC_06G2400</name>
</gene>
<dbReference type="InterPro" id="IPR036291">
    <property type="entry name" value="NAD(P)-bd_dom_sf"/>
</dbReference>
<comment type="similarity">
    <text evidence="2">Belongs to the short-chain dehydrogenases/reductases (SDR) family.</text>
</comment>
<proteinExistence type="inferred from homology"/>
<dbReference type="Pfam" id="PF00106">
    <property type="entry name" value="adh_short"/>
    <property type="match status" value="1"/>
</dbReference>
<sequence>MSSPSKTTYFIIGGNRGIGFNLVKTLSASTDNVVIASFRGLPSLPKNKQLEDLRKSRNNIHVVQLDVTEDESINKIADDIRKTPSFEGIDIFIASSGISDSYYEVLKAPKKVWLDHYTTNSLGPILTLQKVYPLLLLKKTRKLFFISSLAGSINAYMPISVSAYGQSKAALNFAVKELSFELKPEGFTVVAFHPGMVTTDMGQQGLDSFAKKGTDISSLEVITPEESASALVNVFSKISPEHNGKFMDYDGSEDTF</sequence>
<dbReference type="Proteomes" id="UP001162090">
    <property type="component" value="Chromosome 6"/>
</dbReference>
<organism evidence="6 7">
    <name type="scientific">Saccharomyces uvarum</name>
    <name type="common">Yeast</name>
    <name type="synonym">Saccharomyces bayanus var. uvarum</name>
    <dbReference type="NCBI Taxonomy" id="230603"/>
    <lineage>
        <taxon>Eukaryota</taxon>
        <taxon>Fungi</taxon>
        <taxon>Dikarya</taxon>
        <taxon>Ascomycota</taxon>
        <taxon>Saccharomycotina</taxon>
        <taxon>Saccharomycetes</taxon>
        <taxon>Saccharomycetales</taxon>
        <taxon>Saccharomycetaceae</taxon>
        <taxon>Saccharomyces</taxon>
    </lineage>
</organism>
<evidence type="ECO:0000256" key="5">
    <source>
        <dbReference type="ARBA" id="ARBA00023002"/>
    </source>
</evidence>
<dbReference type="InterPro" id="IPR052184">
    <property type="entry name" value="SDR_enzymes"/>
</dbReference>
<dbReference type="PRINTS" id="PR00081">
    <property type="entry name" value="GDHRDH"/>
</dbReference>
<dbReference type="Gene3D" id="3.40.50.720">
    <property type="entry name" value="NAD(P)-binding Rossmann-like Domain"/>
    <property type="match status" value="1"/>
</dbReference>